<keyword evidence="1" id="KW-0812">Transmembrane</keyword>
<feature type="transmembrane region" description="Helical" evidence="1">
    <location>
        <begin position="243"/>
        <end position="263"/>
    </location>
</feature>
<gene>
    <name evidence="3" type="ORF">IZO911_LOCUS19889</name>
</gene>
<accession>A0A814JW04</accession>
<reference evidence="3" key="1">
    <citation type="submission" date="2021-02" db="EMBL/GenBank/DDBJ databases">
        <authorList>
            <person name="Nowell W R."/>
        </authorList>
    </citation>
    <scope>NUCLEOTIDE SEQUENCE</scope>
</reference>
<feature type="transmembrane region" description="Helical" evidence="1">
    <location>
        <begin position="174"/>
        <end position="194"/>
    </location>
</feature>
<keyword evidence="1" id="KW-1133">Transmembrane helix</keyword>
<dbReference type="InterPro" id="IPR053001">
    <property type="entry name" value="MNNG_permease-like"/>
</dbReference>
<feature type="transmembrane region" description="Helical" evidence="1">
    <location>
        <begin position="34"/>
        <end position="56"/>
    </location>
</feature>
<feature type="transmembrane region" description="Helical" evidence="1">
    <location>
        <begin position="284"/>
        <end position="303"/>
    </location>
</feature>
<dbReference type="PANTHER" id="PTHR34814">
    <property type="entry name" value="NITROSOGUANIDINE RESISTANCE PROTEIN SNG1"/>
    <property type="match status" value="1"/>
</dbReference>
<feature type="transmembrane region" description="Helical" evidence="1">
    <location>
        <begin position="343"/>
        <end position="361"/>
    </location>
</feature>
<evidence type="ECO:0000313" key="4">
    <source>
        <dbReference type="Proteomes" id="UP000663860"/>
    </source>
</evidence>
<sequence length="451" mass="50257">MLAAKLDEQPPAIPGPRHLWSSDPEIVNIRRAFLIYWVKSCILFWILILLVALIYLGSGVNPIWHTGSLDVFVTNFDNGVAGSCFVDAFHNTPAGTLSLNWIFQDQSDSSTIVKQIDEGKAWASVYMHAGVSDSLTQVLQSILNGNTSQISYRPSSAVTIVYDQGRNFNTVNGYVLPPIIAAIAVASAQLSAYLQTQAVQYSNATLTNVIAAISLSNITHSPISYTSMNTHIATPYGSVLATSLGYLFLWLIMLSLVGVAVRITQPLAGKIKIIDVVFIRIVNTIFNGLMISLIYSLCVLWFADFNQPVPFIRFWLFNWLVAMTFTVIIGLFVINLGVLAQMALILFLIVNLAASTNNIAIQLQNRFYRVGYGLPLYHCFNGGRHLLFGSYTKFNEDLGVLFAYYFGTIIFTILTGVYRMHKQEKQILELNRQNALKENNIKMQNVLNKEN</sequence>
<dbReference type="PANTHER" id="PTHR34814:SF2">
    <property type="entry name" value="DUF3533 DOMAIN-CONTAINING PROTEIN"/>
    <property type="match status" value="1"/>
</dbReference>
<feature type="domain" description="DUF3533" evidence="2">
    <location>
        <begin position="41"/>
        <end position="405"/>
    </location>
</feature>
<dbReference type="InterPro" id="IPR022703">
    <property type="entry name" value="DUF3533"/>
</dbReference>
<protein>
    <recommendedName>
        <fullName evidence="2">DUF3533 domain-containing protein</fullName>
    </recommendedName>
</protein>
<dbReference type="Proteomes" id="UP000663860">
    <property type="component" value="Unassembled WGS sequence"/>
</dbReference>
<dbReference type="EMBL" id="CAJNOE010000202">
    <property type="protein sequence ID" value="CAF1042802.1"/>
    <property type="molecule type" value="Genomic_DNA"/>
</dbReference>
<evidence type="ECO:0000256" key="1">
    <source>
        <dbReference type="SAM" id="Phobius"/>
    </source>
</evidence>
<feature type="transmembrane region" description="Helical" evidence="1">
    <location>
        <begin position="398"/>
        <end position="418"/>
    </location>
</feature>
<proteinExistence type="predicted"/>
<evidence type="ECO:0000259" key="2">
    <source>
        <dbReference type="Pfam" id="PF12051"/>
    </source>
</evidence>
<comment type="caution">
    <text evidence="3">The sequence shown here is derived from an EMBL/GenBank/DDBJ whole genome shotgun (WGS) entry which is preliminary data.</text>
</comment>
<dbReference type="AlphaFoldDB" id="A0A814JW04"/>
<feature type="transmembrane region" description="Helical" evidence="1">
    <location>
        <begin position="315"/>
        <end position="336"/>
    </location>
</feature>
<dbReference type="Pfam" id="PF12051">
    <property type="entry name" value="DUF3533"/>
    <property type="match status" value="1"/>
</dbReference>
<keyword evidence="1" id="KW-0472">Membrane</keyword>
<organism evidence="3 4">
    <name type="scientific">Adineta steineri</name>
    <dbReference type="NCBI Taxonomy" id="433720"/>
    <lineage>
        <taxon>Eukaryota</taxon>
        <taxon>Metazoa</taxon>
        <taxon>Spiralia</taxon>
        <taxon>Gnathifera</taxon>
        <taxon>Rotifera</taxon>
        <taxon>Eurotatoria</taxon>
        <taxon>Bdelloidea</taxon>
        <taxon>Adinetida</taxon>
        <taxon>Adinetidae</taxon>
        <taxon>Adineta</taxon>
    </lineage>
</organism>
<evidence type="ECO:0000313" key="3">
    <source>
        <dbReference type="EMBL" id="CAF1042802.1"/>
    </source>
</evidence>
<name>A0A814JW04_9BILA</name>
<dbReference type="GO" id="GO:0016020">
    <property type="term" value="C:membrane"/>
    <property type="evidence" value="ECO:0007669"/>
    <property type="project" value="TreeGrafter"/>
</dbReference>